<sequence>MYFFFYYEPYIALLGHLNTDEDYETAQKALKSINKKYQKELVQSCTLVQKNEFHGLLRQGSVLMNLIQDFEEAVCPSGIRWGIGIGKSSPEKQPASSWEARSAAFQNAQDAWKFLREQNNRNASFTTDYYMVCSGDHEEVTHLINTIFMLITSLKKGWTRHQREVITDYMKYGGGQAKAAKRLGITQSSVQKSLAGGSYYTYQEVMDTLNEIFSQIGERKEYI</sequence>
<evidence type="ECO:0000313" key="1">
    <source>
        <dbReference type="EMBL" id="GFO85197.1"/>
    </source>
</evidence>
<gene>
    <name evidence="1" type="ORF">ANBU17_15440</name>
</gene>
<proteinExistence type="predicted"/>
<protein>
    <recommendedName>
        <fullName evidence="3">SatD family (SatD)</fullName>
    </recommendedName>
</protein>
<dbReference type="AlphaFoldDB" id="A0A916Q6E2"/>
<dbReference type="InterPro" id="IPR038202">
    <property type="entry name" value="Cro_sf"/>
</dbReference>
<reference evidence="1" key="1">
    <citation type="submission" date="2020-06" db="EMBL/GenBank/DDBJ databases">
        <title>Characterization of fructooligosaccharide metabolism and fructooligosaccharide-degrading enzymes in human commensal butyrate producers.</title>
        <authorList>
            <person name="Tanno H."/>
            <person name="Fujii T."/>
            <person name="Hirano K."/>
            <person name="Maeno S."/>
            <person name="Tonozuka T."/>
            <person name="Sakamoto M."/>
            <person name="Ohkuma M."/>
            <person name="Tochio T."/>
            <person name="Endo A."/>
        </authorList>
    </citation>
    <scope>NUCLEOTIDE SEQUENCE</scope>
    <source>
        <strain evidence="1">JCM 17466</strain>
    </source>
</reference>
<dbReference type="EMBL" id="BLYI01000031">
    <property type="protein sequence ID" value="GFO85197.1"/>
    <property type="molecule type" value="Genomic_DNA"/>
</dbReference>
<evidence type="ECO:0008006" key="3">
    <source>
        <dbReference type="Google" id="ProtNLM"/>
    </source>
</evidence>
<accession>A0A916Q6E2</accession>
<dbReference type="Proteomes" id="UP000613208">
    <property type="component" value="Unassembled WGS sequence"/>
</dbReference>
<dbReference type="Gene3D" id="3.30.240.10">
    <property type="entry name" value="CRO Repressor"/>
    <property type="match status" value="1"/>
</dbReference>
<organism evidence="1 2">
    <name type="scientific">Anaerostipes butyraticus</name>
    <dbReference type="NCBI Taxonomy" id="645466"/>
    <lineage>
        <taxon>Bacteria</taxon>
        <taxon>Bacillati</taxon>
        <taxon>Bacillota</taxon>
        <taxon>Clostridia</taxon>
        <taxon>Lachnospirales</taxon>
        <taxon>Lachnospiraceae</taxon>
        <taxon>Anaerostipes</taxon>
    </lineage>
</organism>
<comment type="caution">
    <text evidence="1">The sequence shown here is derived from an EMBL/GenBank/DDBJ whole genome shotgun (WGS) entry which is preliminary data.</text>
</comment>
<dbReference type="Pfam" id="PF16264">
    <property type="entry name" value="SatD"/>
    <property type="match status" value="1"/>
</dbReference>
<dbReference type="RefSeq" id="WP_201310901.1">
    <property type="nucleotide sequence ID" value="NZ_BLYI01000031.1"/>
</dbReference>
<name>A0A916Q6E2_9FIRM</name>
<dbReference type="InterPro" id="IPR032580">
    <property type="entry name" value="SatD"/>
</dbReference>
<keyword evidence="2" id="KW-1185">Reference proteome</keyword>
<evidence type="ECO:0000313" key="2">
    <source>
        <dbReference type="Proteomes" id="UP000613208"/>
    </source>
</evidence>